<dbReference type="InterPro" id="IPR003812">
    <property type="entry name" value="Fido"/>
</dbReference>
<gene>
    <name evidence="2" type="primary">doc</name>
    <name evidence="2" type="ORF">HC248_02968</name>
</gene>
<dbReference type="KEGG" id="pvac:HC248_02968"/>
<protein>
    <submittedName>
        <fullName evidence="2">Toxin Doc</fullName>
    </submittedName>
</protein>
<accession>A0A6H2HCN9</accession>
<dbReference type="Proteomes" id="UP000502041">
    <property type="component" value="Chromosome"/>
</dbReference>
<dbReference type="RefSeq" id="WP_168923126.1">
    <property type="nucleotide sequence ID" value="NZ_CP051461.1"/>
</dbReference>
<dbReference type="InterPro" id="IPR053737">
    <property type="entry name" value="Type_II_TA_Toxin"/>
</dbReference>
<dbReference type="Gene3D" id="1.20.120.1870">
    <property type="entry name" value="Fic/DOC protein, Fido domain"/>
    <property type="match status" value="1"/>
</dbReference>
<evidence type="ECO:0000259" key="1">
    <source>
        <dbReference type="PROSITE" id="PS51459"/>
    </source>
</evidence>
<dbReference type="InterPro" id="IPR036597">
    <property type="entry name" value="Fido-like_dom_sf"/>
</dbReference>
<dbReference type="EMBL" id="CP051461">
    <property type="protein sequence ID" value="QJC57638.1"/>
    <property type="molecule type" value="Genomic_DNA"/>
</dbReference>
<evidence type="ECO:0000313" key="2">
    <source>
        <dbReference type="EMBL" id="QJC57638.1"/>
    </source>
</evidence>
<keyword evidence="3" id="KW-1185">Reference proteome</keyword>
<dbReference type="Pfam" id="PF02661">
    <property type="entry name" value="Fic"/>
    <property type="match status" value="1"/>
</dbReference>
<feature type="domain" description="Fido" evidence="1">
    <location>
        <begin position="182"/>
        <end position="314"/>
    </location>
</feature>
<evidence type="ECO:0000313" key="3">
    <source>
        <dbReference type="Proteomes" id="UP000502041"/>
    </source>
</evidence>
<dbReference type="PANTHER" id="PTHR35810:SF1">
    <property type="entry name" value="CYTOPLASMIC PROTEIN"/>
    <property type="match status" value="1"/>
</dbReference>
<sequence length="320" mass="35353">MSEIVIYEAADGGQVTVRLDSDSLWLSQEHIADLFKRERSVITKHLRNIFKEGELLEESNVQNLHIPGSDKPVKFYNLDAIISVGYRVNSKRGTQFRQWANSVLRTHLLKGWTLDRLRFEHNAAELDAALTLVRRAAQSPSLVADTGRGLVEIVSRYTQTFLLLQRYDQGLLTDICGTAGGVTASLEAVRHAIAGLKTELICRGEASELFGLERGNAVAAIIGALNQTVGGQPAYPTVECKAAHLLYFIIKDHPFVDGNKRSGAYLFVEFLNRNNALMRNDQLVISDIALAALALLVAESAPAQKETLIRLIENMLCGVR</sequence>
<dbReference type="PROSITE" id="PS51459">
    <property type="entry name" value="FIDO"/>
    <property type="match status" value="1"/>
</dbReference>
<dbReference type="PANTHER" id="PTHR35810">
    <property type="entry name" value="CYTOPLASMIC PROTEIN-RELATED"/>
    <property type="match status" value="1"/>
</dbReference>
<dbReference type="AlphaFoldDB" id="A0A6H2HCN9"/>
<name>A0A6H2HCN9_9BURK</name>
<proteinExistence type="predicted"/>
<dbReference type="InterPro" id="IPR011204">
    <property type="entry name" value="Virulence_RhuM-like"/>
</dbReference>
<dbReference type="SUPFAM" id="SSF140931">
    <property type="entry name" value="Fic-like"/>
    <property type="match status" value="1"/>
</dbReference>
<reference evidence="2 3" key="1">
    <citation type="submission" date="2020-04" db="EMBL/GenBank/DDBJ databases">
        <title>Complete genome of a Psychrophilic, Marine, Gas Vacuolate Bacterium Polaromonas vacuolata KCTC 22033T.</title>
        <authorList>
            <person name="Hwang K."/>
            <person name="Kim K.M."/>
        </authorList>
    </citation>
    <scope>NUCLEOTIDE SEQUENCE [LARGE SCALE GENOMIC DNA]</scope>
    <source>
        <strain evidence="2 3">KCTC 22033</strain>
    </source>
</reference>
<organism evidence="2 3">
    <name type="scientific">Polaromonas vacuolata</name>
    <dbReference type="NCBI Taxonomy" id="37448"/>
    <lineage>
        <taxon>Bacteria</taxon>
        <taxon>Pseudomonadati</taxon>
        <taxon>Pseudomonadota</taxon>
        <taxon>Betaproteobacteria</taxon>
        <taxon>Burkholderiales</taxon>
        <taxon>Comamonadaceae</taxon>
        <taxon>Polaromonas</taxon>
    </lineage>
</organism>
<dbReference type="Pfam" id="PF13310">
    <property type="entry name" value="Virulence_RhuM"/>
    <property type="match status" value="1"/>
</dbReference>